<dbReference type="Gene3D" id="1.10.510.10">
    <property type="entry name" value="Transferase(Phosphotransferase) domain 1"/>
    <property type="match status" value="1"/>
</dbReference>
<keyword evidence="2" id="KW-0808">Transferase</keyword>
<evidence type="ECO:0000256" key="1">
    <source>
        <dbReference type="ARBA" id="ARBA00022527"/>
    </source>
</evidence>
<evidence type="ECO:0000256" key="5">
    <source>
        <dbReference type="ARBA" id="ARBA00022840"/>
    </source>
</evidence>
<dbReference type="GO" id="GO:0004674">
    <property type="term" value="F:protein serine/threonine kinase activity"/>
    <property type="evidence" value="ECO:0007669"/>
    <property type="project" value="UniProtKB-KW"/>
</dbReference>
<comment type="caution">
    <text evidence="7">The sequence shown here is derived from an EMBL/GenBank/DDBJ whole genome shotgun (WGS) entry which is preliminary data.</text>
</comment>
<evidence type="ECO:0000256" key="2">
    <source>
        <dbReference type="ARBA" id="ARBA00022679"/>
    </source>
</evidence>
<dbReference type="InterPro" id="IPR008271">
    <property type="entry name" value="Ser/Thr_kinase_AS"/>
</dbReference>
<dbReference type="AlphaFoldDB" id="A0AAE0EZG1"/>
<dbReference type="InterPro" id="IPR011009">
    <property type="entry name" value="Kinase-like_dom_sf"/>
</dbReference>
<dbReference type="InterPro" id="IPR000719">
    <property type="entry name" value="Prot_kinase_dom"/>
</dbReference>
<accession>A0AAE0EZG1</accession>
<proteinExistence type="predicted"/>
<organism evidence="7 8">
    <name type="scientific">Cymbomonas tetramitiformis</name>
    <dbReference type="NCBI Taxonomy" id="36881"/>
    <lineage>
        <taxon>Eukaryota</taxon>
        <taxon>Viridiplantae</taxon>
        <taxon>Chlorophyta</taxon>
        <taxon>Pyramimonadophyceae</taxon>
        <taxon>Pyramimonadales</taxon>
        <taxon>Pyramimonadaceae</taxon>
        <taxon>Cymbomonas</taxon>
    </lineage>
</organism>
<dbReference type="InterPro" id="IPR050205">
    <property type="entry name" value="CDPK_Ser/Thr_kinases"/>
</dbReference>
<dbReference type="GO" id="GO:0005524">
    <property type="term" value="F:ATP binding"/>
    <property type="evidence" value="ECO:0007669"/>
    <property type="project" value="UniProtKB-KW"/>
</dbReference>
<keyword evidence="1" id="KW-0723">Serine/threonine-protein kinase</keyword>
<sequence length="225" mass="25719">MLSKYPEVVDFEEVFEDSTHVYFVMEVCKGGTIQEYLQKHEQFAEKDAARVAAVVLRFLQRCHAKGVVYRDIKPSNFMFKKPVERAIDCSELVAIDFGQSAQLESDFDFLTSRSGTPAFMAPEVILRDYGPEADIWSAGILFYFMLSGGLPFWESIRGLSVTDTYQGILENEVQFTAEVWSEISEEAQDFLVKILNKKPSLRPTISELLEHPWLVHHRAVDPDLL</sequence>
<protein>
    <recommendedName>
        <fullName evidence="6">Protein kinase domain-containing protein</fullName>
    </recommendedName>
</protein>
<evidence type="ECO:0000313" key="8">
    <source>
        <dbReference type="Proteomes" id="UP001190700"/>
    </source>
</evidence>
<evidence type="ECO:0000256" key="4">
    <source>
        <dbReference type="ARBA" id="ARBA00022777"/>
    </source>
</evidence>
<name>A0AAE0EZG1_9CHLO</name>
<keyword evidence="3" id="KW-0547">Nucleotide-binding</keyword>
<feature type="domain" description="Protein kinase" evidence="6">
    <location>
        <begin position="1"/>
        <end position="214"/>
    </location>
</feature>
<dbReference type="Pfam" id="PF00069">
    <property type="entry name" value="Pkinase"/>
    <property type="match status" value="1"/>
</dbReference>
<evidence type="ECO:0000259" key="6">
    <source>
        <dbReference type="PROSITE" id="PS50011"/>
    </source>
</evidence>
<dbReference type="SUPFAM" id="SSF56112">
    <property type="entry name" value="Protein kinase-like (PK-like)"/>
    <property type="match status" value="1"/>
</dbReference>
<dbReference type="SMART" id="SM00220">
    <property type="entry name" value="S_TKc"/>
    <property type="match status" value="1"/>
</dbReference>
<reference evidence="7 8" key="1">
    <citation type="journal article" date="2015" name="Genome Biol. Evol.">
        <title>Comparative Genomics of a Bacterivorous Green Alga Reveals Evolutionary Causalities and Consequences of Phago-Mixotrophic Mode of Nutrition.</title>
        <authorList>
            <person name="Burns J.A."/>
            <person name="Paasch A."/>
            <person name="Narechania A."/>
            <person name="Kim E."/>
        </authorList>
    </citation>
    <scope>NUCLEOTIDE SEQUENCE [LARGE SCALE GENOMIC DNA]</scope>
    <source>
        <strain evidence="7 8">PLY_AMNH</strain>
    </source>
</reference>
<evidence type="ECO:0000256" key="3">
    <source>
        <dbReference type="ARBA" id="ARBA00022741"/>
    </source>
</evidence>
<dbReference type="Proteomes" id="UP001190700">
    <property type="component" value="Unassembled WGS sequence"/>
</dbReference>
<dbReference type="EMBL" id="LGRX02029788">
    <property type="protein sequence ID" value="KAK3246456.1"/>
    <property type="molecule type" value="Genomic_DNA"/>
</dbReference>
<keyword evidence="4" id="KW-0418">Kinase</keyword>
<dbReference type="PROSITE" id="PS00108">
    <property type="entry name" value="PROTEIN_KINASE_ST"/>
    <property type="match status" value="1"/>
</dbReference>
<gene>
    <name evidence="7" type="ORF">CYMTET_44008</name>
</gene>
<evidence type="ECO:0000313" key="7">
    <source>
        <dbReference type="EMBL" id="KAK3246456.1"/>
    </source>
</evidence>
<dbReference type="PROSITE" id="PS50011">
    <property type="entry name" value="PROTEIN_KINASE_DOM"/>
    <property type="match status" value="1"/>
</dbReference>
<dbReference type="PANTHER" id="PTHR24349">
    <property type="entry name" value="SERINE/THREONINE-PROTEIN KINASE"/>
    <property type="match status" value="1"/>
</dbReference>
<keyword evidence="8" id="KW-1185">Reference proteome</keyword>
<keyword evidence="5" id="KW-0067">ATP-binding</keyword>